<dbReference type="GO" id="GO:0008762">
    <property type="term" value="F:UDP-N-acetylmuramate dehydrogenase activity"/>
    <property type="evidence" value="ECO:0007669"/>
    <property type="project" value="UniProtKB-EC"/>
</dbReference>
<dbReference type="Pfam" id="PF02873">
    <property type="entry name" value="MurB_C"/>
    <property type="match status" value="1"/>
</dbReference>
<keyword evidence="6" id="KW-0963">Cytoplasm</keyword>
<dbReference type="GO" id="GO:0071949">
    <property type="term" value="F:FAD binding"/>
    <property type="evidence" value="ECO:0007669"/>
    <property type="project" value="InterPro"/>
</dbReference>
<keyword evidence="15" id="KW-0961">Cell wall biogenesis/degradation</keyword>
<evidence type="ECO:0000313" key="18">
    <source>
        <dbReference type="EMBL" id="GAH23758.1"/>
    </source>
</evidence>
<dbReference type="InterPro" id="IPR016169">
    <property type="entry name" value="FAD-bd_PCMH_sub2"/>
</dbReference>
<dbReference type="PANTHER" id="PTHR21071:SF4">
    <property type="entry name" value="UDP-N-ACETYLENOLPYRUVOYLGLUCOSAMINE REDUCTASE"/>
    <property type="match status" value="1"/>
</dbReference>
<dbReference type="InterPro" id="IPR016166">
    <property type="entry name" value="FAD-bd_PCMH"/>
</dbReference>
<dbReference type="InterPro" id="IPR011601">
    <property type="entry name" value="MurB_C"/>
</dbReference>
<evidence type="ECO:0000256" key="6">
    <source>
        <dbReference type="ARBA" id="ARBA00022490"/>
    </source>
</evidence>
<proteinExistence type="inferred from homology"/>
<accession>X1FSK6</accession>
<evidence type="ECO:0000256" key="2">
    <source>
        <dbReference type="ARBA" id="ARBA00003921"/>
    </source>
</evidence>
<comment type="cofactor">
    <cofactor evidence="1">
        <name>FAD</name>
        <dbReference type="ChEBI" id="CHEBI:57692"/>
    </cofactor>
</comment>
<dbReference type="Gene3D" id="3.90.78.10">
    <property type="entry name" value="UDP-N-acetylenolpyruvoylglucosamine reductase, C-terminal domain"/>
    <property type="match status" value="1"/>
</dbReference>
<sequence>MRKLKLTREEIKRVIKDTKLDNIIFDVDTSELTSIKAGGGRALCYFVADKMRDLKKMIKTCIENQIDLMVIGDGTNILFSDKYIDLVLLKLGRDFDYLEFSDENKIIAGAAYKLLKFVAAAAARGYDFSNLSGIPGTIGGSVIGNSGSKYKGICDFVERVSYISNKGGNIIEETIGLGDDDFGYRYFYIPDLIVLTRIVLNARKSDRNNILEKIASSIKNKKLTQPVNVKNSGCFFKNIIGCHESTGELIEKSGLKGFIYGGARISDKHANFIENFDNASSEDIFILSKIVKDMVMDKFKIELEYEVKVVGF</sequence>
<evidence type="ECO:0000256" key="3">
    <source>
        <dbReference type="ARBA" id="ARBA00004496"/>
    </source>
</evidence>
<dbReference type="AlphaFoldDB" id="X1FSK6"/>
<feature type="domain" description="FAD-binding PCMH-type" evidence="17">
    <location>
        <begin position="38"/>
        <end position="205"/>
    </location>
</feature>
<reference evidence="18" key="1">
    <citation type="journal article" date="2014" name="Front. Microbiol.">
        <title>High frequency of phylogenetically diverse reductive dehalogenase-homologous genes in deep subseafloor sedimentary metagenomes.</title>
        <authorList>
            <person name="Kawai M."/>
            <person name="Futagami T."/>
            <person name="Toyoda A."/>
            <person name="Takaki Y."/>
            <person name="Nishi S."/>
            <person name="Hori S."/>
            <person name="Arai W."/>
            <person name="Tsubouchi T."/>
            <person name="Morono Y."/>
            <person name="Uchiyama I."/>
            <person name="Ito T."/>
            <person name="Fujiyama A."/>
            <person name="Inagaki F."/>
            <person name="Takami H."/>
        </authorList>
    </citation>
    <scope>NUCLEOTIDE SEQUENCE</scope>
    <source>
        <strain evidence="18">Expedition CK06-06</strain>
    </source>
</reference>
<dbReference type="InterPro" id="IPR006094">
    <property type="entry name" value="Oxid_FAD_bind_N"/>
</dbReference>
<keyword evidence="9" id="KW-0274">FAD</keyword>
<dbReference type="EC" id="1.3.1.98" evidence="5"/>
<dbReference type="EMBL" id="BARU01000685">
    <property type="protein sequence ID" value="GAH23758.1"/>
    <property type="molecule type" value="Genomic_DNA"/>
</dbReference>
<evidence type="ECO:0000256" key="9">
    <source>
        <dbReference type="ARBA" id="ARBA00022827"/>
    </source>
</evidence>
<evidence type="ECO:0000256" key="8">
    <source>
        <dbReference type="ARBA" id="ARBA00022630"/>
    </source>
</evidence>
<evidence type="ECO:0000256" key="12">
    <source>
        <dbReference type="ARBA" id="ARBA00022984"/>
    </source>
</evidence>
<gene>
    <name evidence="18" type="ORF">S03H2_02127</name>
</gene>
<evidence type="ECO:0000256" key="5">
    <source>
        <dbReference type="ARBA" id="ARBA00012518"/>
    </source>
</evidence>
<dbReference type="NCBIfam" id="TIGR00179">
    <property type="entry name" value="murB"/>
    <property type="match status" value="1"/>
</dbReference>
<dbReference type="PROSITE" id="PS51387">
    <property type="entry name" value="FAD_PCMH"/>
    <property type="match status" value="1"/>
</dbReference>
<evidence type="ECO:0000256" key="15">
    <source>
        <dbReference type="ARBA" id="ARBA00023316"/>
    </source>
</evidence>
<evidence type="ECO:0000256" key="16">
    <source>
        <dbReference type="ARBA" id="ARBA00048914"/>
    </source>
</evidence>
<dbReference type="Gene3D" id="3.30.43.10">
    <property type="entry name" value="Uridine Diphospho-n-acetylenolpyruvylglucosamine Reductase, domain 2"/>
    <property type="match status" value="1"/>
</dbReference>
<keyword evidence="14" id="KW-0131">Cell cycle</keyword>
<evidence type="ECO:0000256" key="11">
    <source>
        <dbReference type="ARBA" id="ARBA00022960"/>
    </source>
</evidence>
<evidence type="ECO:0000256" key="4">
    <source>
        <dbReference type="ARBA" id="ARBA00004752"/>
    </source>
</evidence>
<keyword evidence="12" id="KW-0573">Peptidoglycan synthesis</keyword>
<dbReference type="InterPro" id="IPR016167">
    <property type="entry name" value="FAD-bd_PCMH_sub1"/>
</dbReference>
<keyword evidence="8" id="KW-0285">Flavoprotein</keyword>
<dbReference type="Pfam" id="PF01565">
    <property type="entry name" value="FAD_binding_4"/>
    <property type="match status" value="1"/>
</dbReference>
<dbReference type="GO" id="GO:0071555">
    <property type="term" value="P:cell wall organization"/>
    <property type="evidence" value="ECO:0007669"/>
    <property type="project" value="UniProtKB-KW"/>
</dbReference>
<keyword evidence="7" id="KW-0132">Cell division</keyword>
<name>X1FSK6_9ZZZZ</name>
<dbReference type="GO" id="GO:0005829">
    <property type="term" value="C:cytosol"/>
    <property type="evidence" value="ECO:0007669"/>
    <property type="project" value="TreeGrafter"/>
</dbReference>
<evidence type="ECO:0000256" key="1">
    <source>
        <dbReference type="ARBA" id="ARBA00001974"/>
    </source>
</evidence>
<evidence type="ECO:0000256" key="10">
    <source>
        <dbReference type="ARBA" id="ARBA00022857"/>
    </source>
</evidence>
<keyword evidence="10" id="KW-0521">NADP</keyword>
<dbReference type="GO" id="GO:0009252">
    <property type="term" value="P:peptidoglycan biosynthetic process"/>
    <property type="evidence" value="ECO:0007669"/>
    <property type="project" value="UniProtKB-UniPathway"/>
</dbReference>
<comment type="catalytic activity">
    <reaction evidence="16">
        <text>UDP-N-acetyl-alpha-D-muramate + NADP(+) = UDP-N-acetyl-3-O-(1-carboxyvinyl)-alpha-D-glucosamine + NADPH + H(+)</text>
        <dbReference type="Rhea" id="RHEA:12248"/>
        <dbReference type="ChEBI" id="CHEBI:15378"/>
        <dbReference type="ChEBI" id="CHEBI:57783"/>
        <dbReference type="ChEBI" id="CHEBI:58349"/>
        <dbReference type="ChEBI" id="CHEBI:68483"/>
        <dbReference type="ChEBI" id="CHEBI:70757"/>
        <dbReference type="EC" id="1.3.1.98"/>
    </reaction>
</comment>
<dbReference type="InterPro" id="IPR036318">
    <property type="entry name" value="FAD-bd_PCMH-like_sf"/>
</dbReference>
<evidence type="ECO:0000256" key="7">
    <source>
        <dbReference type="ARBA" id="ARBA00022618"/>
    </source>
</evidence>
<keyword evidence="11" id="KW-0133">Cell shape</keyword>
<dbReference type="Gene3D" id="3.30.465.10">
    <property type="match status" value="1"/>
</dbReference>
<dbReference type="PANTHER" id="PTHR21071">
    <property type="entry name" value="UDP-N-ACETYLENOLPYRUVOYLGLUCOSAMINE REDUCTASE"/>
    <property type="match status" value="1"/>
</dbReference>
<dbReference type="UniPathway" id="UPA00219"/>
<comment type="subcellular location">
    <subcellularLocation>
        <location evidence="3">Cytoplasm</location>
    </subcellularLocation>
</comment>
<organism evidence="18">
    <name type="scientific">marine sediment metagenome</name>
    <dbReference type="NCBI Taxonomy" id="412755"/>
    <lineage>
        <taxon>unclassified sequences</taxon>
        <taxon>metagenomes</taxon>
        <taxon>ecological metagenomes</taxon>
    </lineage>
</organism>
<dbReference type="InterPro" id="IPR003170">
    <property type="entry name" value="MurB"/>
</dbReference>
<comment type="function">
    <text evidence="2">Cell wall formation.</text>
</comment>
<comment type="pathway">
    <text evidence="4">Cell wall biogenesis; peptidoglycan biosynthesis.</text>
</comment>
<dbReference type="SUPFAM" id="SSF56176">
    <property type="entry name" value="FAD-binding/transporter-associated domain-like"/>
    <property type="match status" value="1"/>
</dbReference>
<dbReference type="GO" id="GO:0051301">
    <property type="term" value="P:cell division"/>
    <property type="evidence" value="ECO:0007669"/>
    <property type="project" value="UniProtKB-KW"/>
</dbReference>
<dbReference type="InterPro" id="IPR036635">
    <property type="entry name" value="MurB_C_sf"/>
</dbReference>
<comment type="caution">
    <text evidence="18">The sequence shown here is derived from an EMBL/GenBank/DDBJ whole genome shotgun (WGS) entry which is preliminary data.</text>
</comment>
<evidence type="ECO:0000256" key="13">
    <source>
        <dbReference type="ARBA" id="ARBA00023002"/>
    </source>
</evidence>
<protein>
    <recommendedName>
        <fullName evidence="5">UDP-N-acetylmuramate dehydrogenase</fullName>
        <ecNumber evidence="5">1.3.1.98</ecNumber>
    </recommendedName>
</protein>
<evidence type="ECO:0000259" key="17">
    <source>
        <dbReference type="PROSITE" id="PS51387"/>
    </source>
</evidence>
<dbReference type="SUPFAM" id="SSF56194">
    <property type="entry name" value="Uridine diphospho-N-Acetylenolpyruvylglucosamine reductase, MurB, C-terminal domain"/>
    <property type="match status" value="1"/>
</dbReference>
<dbReference type="GO" id="GO:0008360">
    <property type="term" value="P:regulation of cell shape"/>
    <property type="evidence" value="ECO:0007669"/>
    <property type="project" value="UniProtKB-KW"/>
</dbReference>
<evidence type="ECO:0000256" key="14">
    <source>
        <dbReference type="ARBA" id="ARBA00023306"/>
    </source>
</evidence>
<keyword evidence="13" id="KW-0560">Oxidoreductase</keyword>
<dbReference type="HAMAP" id="MF_00037">
    <property type="entry name" value="MurB"/>
    <property type="match status" value="1"/>
</dbReference>